<dbReference type="Gene3D" id="3.30.360.10">
    <property type="entry name" value="Dihydrodipicolinate Reductase, domain 2"/>
    <property type="match status" value="1"/>
</dbReference>
<dbReference type="SUPFAM" id="SSF55347">
    <property type="entry name" value="Glyceraldehyde-3-phosphate dehydrogenase-like, C-terminal domain"/>
    <property type="match status" value="1"/>
</dbReference>
<evidence type="ECO:0000259" key="3">
    <source>
        <dbReference type="Pfam" id="PF22725"/>
    </source>
</evidence>
<dbReference type="InterPro" id="IPR036291">
    <property type="entry name" value="NAD(P)-bd_dom_sf"/>
</dbReference>
<proteinExistence type="predicted"/>
<accession>A0ABW2Q472</accession>
<sequence length="346" mass="35815">MTTADPTARPLRIGVLSFAHPHAGAYIGNLLRTPGVEVLTADPTHGERPGESGGAAFASALGADHVETLEDLLAWGPDGVVVCSENARHRADVERVAAAGVHVLCEKPLATSVSDAEAMVTACEAAGVHLMVAFPVRFSPAFAALRDAVDAGSLGTVCAITGTNNGKLPSGRAWFADPALAGGGAMTDHTVHVADLMDALLDGTPVRSVYAQSNRILHAGRAGAETGGLVSLEYEGGIVVTVDCSWSKPDDYPTWGGLTLQVVGSDGVADMDAFVQRVDGYSQPRTSPVWLPYGTDLDGNLVAEFVDALRSGRAPQPDGRVGVRTTRVVEAAYASARAGRPVELTV</sequence>
<keyword evidence="1" id="KW-0520">NAD</keyword>
<evidence type="ECO:0000313" key="4">
    <source>
        <dbReference type="EMBL" id="MFC7403951.1"/>
    </source>
</evidence>
<comment type="caution">
    <text evidence="4">The sequence shown here is derived from an EMBL/GenBank/DDBJ whole genome shotgun (WGS) entry which is preliminary data.</text>
</comment>
<dbReference type="PANTHER" id="PTHR43377">
    <property type="entry name" value="BILIVERDIN REDUCTASE A"/>
    <property type="match status" value="1"/>
</dbReference>
<dbReference type="InterPro" id="IPR051450">
    <property type="entry name" value="Gfo/Idh/MocA_Oxidoreductases"/>
</dbReference>
<dbReference type="InterPro" id="IPR055170">
    <property type="entry name" value="GFO_IDH_MocA-like_dom"/>
</dbReference>
<dbReference type="EMBL" id="JBHTCQ010000001">
    <property type="protein sequence ID" value="MFC7403951.1"/>
    <property type="molecule type" value="Genomic_DNA"/>
</dbReference>
<evidence type="ECO:0000256" key="1">
    <source>
        <dbReference type="ARBA" id="ARBA00023027"/>
    </source>
</evidence>
<dbReference type="Pfam" id="PF22725">
    <property type="entry name" value="GFO_IDH_MocA_C3"/>
    <property type="match status" value="1"/>
</dbReference>
<dbReference type="SUPFAM" id="SSF51735">
    <property type="entry name" value="NAD(P)-binding Rossmann-fold domains"/>
    <property type="match status" value="1"/>
</dbReference>
<keyword evidence="5" id="KW-1185">Reference proteome</keyword>
<name>A0ABW2Q472_9MICO</name>
<dbReference type="RefSeq" id="WP_382390886.1">
    <property type="nucleotide sequence ID" value="NZ_JBHTCQ010000001.1"/>
</dbReference>
<protein>
    <submittedName>
        <fullName evidence="4">Gfo/Idh/MocA family protein</fullName>
    </submittedName>
</protein>
<dbReference type="PANTHER" id="PTHR43377:SF1">
    <property type="entry name" value="BILIVERDIN REDUCTASE A"/>
    <property type="match status" value="1"/>
</dbReference>
<feature type="domain" description="GFO/IDH/MocA-like oxidoreductase" evidence="3">
    <location>
        <begin position="142"/>
        <end position="268"/>
    </location>
</feature>
<organism evidence="4 5">
    <name type="scientific">Georgenia alba</name>
    <dbReference type="NCBI Taxonomy" id="2233858"/>
    <lineage>
        <taxon>Bacteria</taxon>
        <taxon>Bacillati</taxon>
        <taxon>Actinomycetota</taxon>
        <taxon>Actinomycetes</taxon>
        <taxon>Micrococcales</taxon>
        <taxon>Bogoriellaceae</taxon>
        <taxon>Georgenia</taxon>
    </lineage>
</organism>
<evidence type="ECO:0000259" key="2">
    <source>
        <dbReference type="Pfam" id="PF01408"/>
    </source>
</evidence>
<dbReference type="Pfam" id="PF01408">
    <property type="entry name" value="GFO_IDH_MocA"/>
    <property type="match status" value="1"/>
</dbReference>
<reference evidence="5" key="1">
    <citation type="journal article" date="2019" name="Int. J. Syst. Evol. Microbiol.">
        <title>The Global Catalogue of Microorganisms (GCM) 10K type strain sequencing project: providing services to taxonomists for standard genome sequencing and annotation.</title>
        <authorList>
            <consortium name="The Broad Institute Genomics Platform"/>
            <consortium name="The Broad Institute Genome Sequencing Center for Infectious Disease"/>
            <person name="Wu L."/>
            <person name="Ma J."/>
        </authorList>
    </citation>
    <scope>NUCLEOTIDE SEQUENCE [LARGE SCALE GENOMIC DNA]</scope>
    <source>
        <strain evidence="5">JCM 1490</strain>
    </source>
</reference>
<dbReference type="InterPro" id="IPR000683">
    <property type="entry name" value="Gfo/Idh/MocA-like_OxRdtase_N"/>
</dbReference>
<dbReference type="Proteomes" id="UP001596455">
    <property type="component" value="Unassembled WGS sequence"/>
</dbReference>
<gene>
    <name evidence="4" type="ORF">ACFQQL_02430</name>
</gene>
<dbReference type="Gene3D" id="3.40.50.720">
    <property type="entry name" value="NAD(P)-binding Rossmann-like Domain"/>
    <property type="match status" value="1"/>
</dbReference>
<feature type="domain" description="Gfo/Idh/MocA-like oxidoreductase N-terminal" evidence="2">
    <location>
        <begin position="50"/>
        <end position="134"/>
    </location>
</feature>
<evidence type="ECO:0000313" key="5">
    <source>
        <dbReference type="Proteomes" id="UP001596455"/>
    </source>
</evidence>